<feature type="region of interest" description="Disordered" evidence="1">
    <location>
        <begin position="262"/>
        <end position="321"/>
    </location>
</feature>
<sequence length="383" mass="42662">MLVNNLKFACRQAGRRVAQWKTFDVVSRPGSYAGLHGSRFSIDDAPHETWEGNDIKQAPRTIQVRFSVVPESMVDALRGLREIERKYGRIREYRLLRDSELSSAYQAICWAAFESPKSFDRVPERGVTLKVSLPPALGQPEGGPGLDDLKGLLEPGKTGLDFRGLSSSYKAESSENSRTMEVTVKRSNTAIRFRSNAKPPYRSRAMKASIGHAFLEWGGFAPLKPLYESSPFTSPAQDPLPLDNKNMRMALNKWSQILDVPDPLFPEMRPEQTRPNETEENCVTVPTPASDPPSSRRSKSLASPAPNASKKAKVDDEWEPLSESIPISPMEVREITGFLKELDLLESGGESFKQSAEDILEDSRLQQSMGETGLDPPKHSTKM</sequence>
<reference evidence="3" key="2">
    <citation type="submission" date="2015-01" db="EMBL/GenBank/DDBJ databases">
        <title>Evolutionary Origins and Diversification of the Mycorrhizal Mutualists.</title>
        <authorList>
            <consortium name="DOE Joint Genome Institute"/>
            <consortium name="Mycorrhizal Genomics Consortium"/>
            <person name="Kohler A."/>
            <person name="Kuo A."/>
            <person name="Nagy L.G."/>
            <person name="Floudas D."/>
            <person name="Copeland A."/>
            <person name="Barry K.W."/>
            <person name="Cichocki N."/>
            <person name="Veneault-Fourrey C."/>
            <person name="LaButti K."/>
            <person name="Lindquist E.A."/>
            <person name="Lipzen A."/>
            <person name="Lundell T."/>
            <person name="Morin E."/>
            <person name="Murat C."/>
            <person name="Riley R."/>
            <person name="Ohm R."/>
            <person name="Sun H."/>
            <person name="Tunlid A."/>
            <person name="Henrissat B."/>
            <person name="Grigoriev I.V."/>
            <person name="Hibbett D.S."/>
            <person name="Martin F."/>
        </authorList>
    </citation>
    <scope>NUCLEOTIDE SEQUENCE [LARGE SCALE GENOMIC DNA]</scope>
    <source>
        <strain evidence="3">ATCC 200175</strain>
    </source>
</reference>
<dbReference type="AlphaFoldDB" id="A0A0C9TYW1"/>
<dbReference type="Proteomes" id="UP000053647">
    <property type="component" value="Unassembled WGS sequence"/>
</dbReference>
<dbReference type="HOGENOM" id="CLU_721801_0_0_1"/>
<feature type="compositionally biased region" description="Low complexity" evidence="1">
    <location>
        <begin position="300"/>
        <end position="309"/>
    </location>
</feature>
<name>A0A0C9TYW1_PAXIN</name>
<gene>
    <name evidence="2" type="ORF">PAXINDRAFT_99401</name>
</gene>
<proteinExistence type="predicted"/>
<dbReference type="EMBL" id="KN819336">
    <property type="protein sequence ID" value="KIJ15523.1"/>
    <property type="molecule type" value="Genomic_DNA"/>
</dbReference>
<feature type="compositionally biased region" description="Basic and acidic residues" evidence="1">
    <location>
        <begin position="268"/>
        <end position="277"/>
    </location>
</feature>
<accession>A0A0C9TYW1</accession>
<keyword evidence="3" id="KW-1185">Reference proteome</keyword>
<reference evidence="2 3" key="1">
    <citation type="submission" date="2014-06" db="EMBL/GenBank/DDBJ databases">
        <authorList>
            <consortium name="DOE Joint Genome Institute"/>
            <person name="Kuo A."/>
            <person name="Kohler A."/>
            <person name="Nagy L.G."/>
            <person name="Floudas D."/>
            <person name="Copeland A."/>
            <person name="Barry K.W."/>
            <person name="Cichocki N."/>
            <person name="Veneault-Fourrey C."/>
            <person name="LaButti K."/>
            <person name="Lindquist E.A."/>
            <person name="Lipzen A."/>
            <person name="Lundell T."/>
            <person name="Morin E."/>
            <person name="Murat C."/>
            <person name="Sun H."/>
            <person name="Tunlid A."/>
            <person name="Henrissat B."/>
            <person name="Grigoriev I.V."/>
            <person name="Hibbett D.S."/>
            <person name="Martin F."/>
            <person name="Nordberg H.P."/>
            <person name="Cantor M.N."/>
            <person name="Hua S.X."/>
        </authorList>
    </citation>
    <scope>NUCLEOTIDE SEQUENCE [LARGE SCALE GENOMIC DNA]</scope>
    <source>
        <strain evidence="2 3">ATCC 200175</strain>
    </source>
</reference>
<evidence type="ECO:0000313" key="3">
    <source>
        <dbReference type="Proteomes" id="UP000053647"/>
    </source>
</evidence>
<evidence type="ECO:0000256" key="1">
    <source>
        <dbReference type="SAM" id="MobiDB-lite"/>
    </source>
</evidence>
<protein>
    <submittedName>
        <fullName evidence="2">Uncharacterized protein</fullName>
    </submittedName>
</protein>
<dbReference type="OrthoDB" id="3362336at2759"/>
<feature type="region of interest" description="Disordered" evidence="1">
    <location>
        <begin position="349"/>
        <end position="383"/>
    </location>
</feature>
<organism evidence="2 3">
    <name type="scientific">Paxillus involutus ATCC 200175</name>
    <dbReference type="NCBI Taxonomy" id="664439"/>
    <lineage>
        <taxon>Eukaryota</taxon>
        <taxon>Fungi</taxon>
        <taxon>Dikarya</taxon>
        <taxon>Basidiomycota</taxon>
        <taxon>Agaricomycotina</taxon>
        <taxon>Agaricomycetes</taxon>
        <taxon>Agaricomycetidae</taxon>
        <taxon>Boletales</taxon>
        <taxon>Paxilineae</taxon>
        <taxon>Paxillaceae</taxon>
        <taxon>Paxillus</taxon>
    </lineage>
</organism>
<evidence type="ECO:0000313" key="2">
    <source>
        <dbReference type="EMBL" id="KIJ15523.1"/>
    </source>
</evidence>